<name>A0A7Y0AEA8_9BACT</name>
<protein>
    <recommendedName>
        <fullName evidence="2">Curli production assembly/transport component CsgE</fullName>
    </recommendedName>
</protein>
<sequence>MPPAKLEEALRLMLRADSASQHAGAESAGLVLDQALSKPGHDFYDLFYNSFEAPPGSNDFTVLVGERPGRGNSSLVVLTVNDQELIETPLPTRLDQMEELVAQAVEIAQGFLVEAQNVSRQLESGRRTPLEVY</sequence>
<dbReference type="RefSeq" id="WP_169531259.1">
    <property type="nucleotide sequence ID" value="NZ_JABBGH010000002.1"/>
</dbReference>
<organism evidence="4 5">
    <name type="scientific">Hymenobacter polaris</name>
    <dbReference type="NCBI Taxonomy" id="2682546"/>
    <lineage>
        <taxon>Bacteria</taxon>
        <taxon>Pseudomonadati</taxon>
        <taxon>Bacteroidota</taxon>
        <taxon>Cytophagia</taxon>
        <taxon>Cytophagales</taxon>
        <taxon>Hymenobacteraceae</taxon>
        <taxon>Hymenobacter</taxon>
    </lineage>
</organism>
<dbReference type="Pfam" id="PF10627">
    <property type="entry name" value="CsgE"/>
    <property type="match status" value="1"/>
</dbReference>
<gene>
    <name evidence="4" type="ORF">HHL22_11030</name>
</gene>
<proteinExistence type="predicted"/>
<dbReference type="AlphaFoldDB" id="A0A7Y0AEA8"/>
<accession>A0A7Y0AEA8</accession>
<dbReference type="InterPro" id="IPR018900">
    <property type="entry name" value="Curli_CsgE"/>
</dbReference>
<evidence type="ECO:0000256" key="1">
    <source>
        <dbReference type="ARBA" id="ARBA00003989"/>
    </source>
</evidence>
<evidence type="ECO:0000313" key="4">
    <source>
        <dbReference type="EMBL" id="NML65739.1"/>
    </source>
</evidence>
<evidence type="ECO:0000313" key="5">
    <source>
        <dbReference type="Proteomes" id="UP000559626"/>
    </source>
</evidence>
<comment type="caution">
    <text evidence="4">The sequence shown here is derived from an EMBL/GenBank/DDBJ whole genome shotgun (WGS) entry which is preliminary data.</text>
</comment>
<comment type="function">
    <text evidence="1">May be involved in the biogenesis of curli organelles.</text>
</comment>
<keyword evidence="3" id="KW-0732">Signal</keyword>
<dbReference type="EMBL" id="JABBGH010000002">
    <property type="protein sequence ID" value="NML65739.1"/>
    <property type="molecule type" value="Genomic_DNA"/>
</dbReference>
<keyword evidence="5" id="KW-1185">Reference proteome</keyword>
<evidence type="ECO:0000256" key="3">
    <source>
        <dbReference type="ARBA" id="ARBA00022729"/>
    </source>
</evidence>
<reference evidence="4 5" key="1">
    <citation type="submission" date="2020-04" db="EMBL/GenBank/DDBJ databases">
        <title>Hymenobacter polaris sp. nov., isolated from Arctic soil.</title>
        <authorList>
            <person name="Dahal R.H."/>
        </authorList>
    </citation>
    <scope>NUCLEOTIDE SEQUENCE [LARGE SCALE GENOMIC DNA]</scope>
    <source>
        <strain evidence="4 5">RP-2-7</strain>
    </source>
</reference>
<evidence type="ECO:0000256" key="2">
    <source>
        <dbReference type="ARBA" id="ARBA00014024"/>
    </source>
</evidence>
<dbReference type="Proteomes" id="UP000559626">
    <property type="component" value="Unassembled WGS sequence"/>
</dbReference>